<evidence type="ECO:0000259" key="3">
    <source>
        <dbReference type="Pfam" id="PF00326"/>
    </source>
</evidence>
<accession>A0ABV9JL10</accession>
<dbReference type="EC" id="3.4.-.-" evidence="4"/>
<dbReference type="Gene3D" id="3.40.50.1820">
    <property type="entry name" value="alpha/beta hydrolase"/>
    <property type="match status" value="1"/>
</dbReference>
<name>A0ABV9JL10_9GAMM</name>
<evidence type="ECO:0000313" key="4">
    <source>
        <dbReference type="EMBL" id="MFC4654942.1"/>
    </source>
</evidence>
<evidence type="ECO:0000313" key="5">
    <source>
        <dbReference type="Proteomes" id="UP001595962"/>
    </source>
</evidence>
<dbReference type="Pfam" id="PF00326">
    <property type="entry name" value="Peptidase_S9"/>
    <property type="match status" value="1"/>
</dbReference>
<dbReference type="PANTHER" id="PTHR42776:SF27">
    <property type="entry name" value="DIPEPTIDYL PEPTIDASE FAMILY MEMBER 6"/>
    <property type="match status" value="1"/>
</dbReference>
<dbReference type="RefSeq" id="WP_377333133.1">
    <property type="nucleotide sequence ID" value="NZ_JBHSGB010000006.1"/>
</dbReference>
<dbReference type="InterPro" id="IPR001375">
    <property type="entry name" value="Peptidase_S9_cat"/>
</dbReference>
<keyword evidence="5" id="KW-1185">Reference proteome</keyword>
<evidence type="ECO:0000256" key="2">
    <source>
        <dbReference type="SAM" id="SignalP"/>
    </source>
</evidence>
<feature type="chain" id="PRO_5046949862" evidence="2">
    <location>
        <begin position="19"/>
        <end position="349"/>
    </location>
</feature>
<dbReference type="GO" id="GO:0016787">
    <property type="term" value="F:hydrolase activity"/>
    <property type="evidence" value="ECO:0007669"/>
    <property type="project" value="UniProtKB-KW"/>
</dbReference>
<dbReference type="SUPFAM" id="SSF53474">
    <property type="entry name" value="alpha/beta-Hydrolases"/>
    <property type="match status" value="1"/>
</dbReference>
<keyword evidence="1 4" id="KW-0378">Hydrolase</keyword>
<proteinExistence type="predicted"/>
<feature type="domain" description="Peptidase S9 prolyl oligopeptidase catalytic" evidence="3">
    <location>
        <begin position="148"/>
        <end position="349"/>
    </location>
</feature>
<dbReference type="PANTHER" id="PTHR42776">
    <property type="entry name" value="SERINE PEPTIDASE S9 FAMILY MEMBER"/>
    <property type="match status" value="1"/>
</dbReference>
<keyword evidence="2" id="KW-0732">Signal</keyword>
<protein>
    <submittedName>
        <fullName evidence="4">Alpha/beta hydrolase family protein</fullName>
        <ecNumber evidence="4">3.4.-.-</ecNumber>
    </submittedName>
</protein>
<feature type="signal peptide" evidence="2">
    <location>
        <begin position="1"/>
        <end position="18"/>
    </location>
</feature>
<organism evidence="4 5">
    <name type="scientific">Rheinheimera marina</name>
    <dbReference type="NCBI Taxonomy" id="1774958"/>
    <lineage>
        <taxon>Bacteria</taxon>
        <taxon>Pseudomonadati</taxon>
        <taxon>Pseudomonadota</taxon>
        <taxon>Gammaproteobacteria</taxon>
        <taxon>Chromatiales</taxon>
        <taxon>Chromatiaceae</taxon>
        <taxon>Rheinheimera</taxon>
    </lineage>
</organism>
<dbReference type="Proteomes" id="UP001595962">
    <property type="component" value="Unassembled WGS sequence"/>
</dbReference>
<comment type="caution">
    <text evidence="4">The sequence shown here is derived from an EMBL/GenBank/DDBJ whole genome shotgun (WGS) entry which is preliminary data.</text>
</comment>
<evidence type="ECO:0000256" key="1">
    <source>
        <dbReference type="ARBA" id="ARBA00022801"/>
    </source>
</evidence>
<dbReference type="EMBL" id="JBHSGB010000006">
    <property type="protein sequence ID" value="MFC4654942.1"/>
    <property type="molecule type" value="Genomic_DNA"/>
</dbReference>
<gene>
    <name evidence="4" type="ORF">ACFO3I_07950</name>
</gene>
<dbReference type="InterPro" id="IPR029058">
    <property type="entry name" value="AB_hydrolase_fold"/>
</dbReference>
<reference evidence="5" key="1">
    <citation type="journal article" date="2019" name="Int. J. Syst. Evol. Microbiol.">
        <title>The Global Catalogue of Microorganisms (GCM) 10K type strain sequencing project: providing services to taxonomists for standard genome sequencing and annotation.</title>
        <authorList>
            <consortium name="The Broad Institute Genomics Platform"/>
            <consortium name="The Broad Institute Genome Sequencing Center for Infectious Disease"/>
            <person name="Wu L."/>
            <person name="Ma J."/>
        </authorList>
    </citation>
    <scope>NUCLEOTIDE SEQUENCE [LARGE SCALE GENOMIC DNA]</scope>
    <source>
        <strain evidence="5">DT28</strain>
    </source>
</reference>
<sequence length="349" mass="38734">MRCTAFSALLLLSGLTSAYSLSAFTTKTPAPLSPEPTPVQIEKQRSCFSGPAVSHQSFLDWLNAQPAKPGVDPQQRRAMLEQQFKAQDFARYQANVDCNEIRYTVDGHSVRGYILSPKSADKKLPVLIFNRGGNGDFGQLVFGQVYQQLMPVAEQGFVILASNYRSDQLKLGATLLHDEFGGAEVADVLALKAIADQLPQADSSQLAIWGHSRGGMMTYLAATQWPGPVKALVVGAGVADLESHLQFRPAMEKVYQQRMPGYADNKTALLRARSALYFLDDLPKVPLLLQHGEQDERVEVAQSKLMAGELEKRQWPYQLMLYPAANHSFAPVQQQVRTDMVQWLKQQLK</sequence>